<evidence type="ECO:0000256" key="5">
    <source>
        <dbReference type="ARBA" id="ARBA00023002"/>
    </source>
</evidence>
<evidence type="ECO:0000313" key="7">
    <source>
        <dbReference type="EMBL" id="MBA0088070.1"/>
    </source>
</evidence>
<evidence type="ECO:0000256" key="4">
    <source>
        <dbReference type="ARBA" id="ARBA00022827"/>
    </source>
</evidence>
<protein>
    <submittedName>
        <fullName evidence="7">GMC family oxidoreductase</fullName>
    </submittedName>
</protein>
<feature type="non-terminal residue" evidence="7">
    <location>
        <position position="463"/>
    </location>
</feature>
<proteinExistence type="inferred from homology"/>
<evidence type="ECO:0000259" key="6">
    <source>
        <dbReference type="Pfam" id="PF00732"/>
    </source>
</evidence>
<dbReference type="Pfam" id="PF00732">
    <property type="entry name" value="GMC_oxred_N"/>
    <property type="match status" value="1"/>
</dbReference>
<dbReference type="InterPro" id="IPR000172">
    <property type="entry name" value="GMC_OxRdtase_N"/>
</dbReference>
<keyword evidence="4" id="KW-0274">FAD</keyword>
<dbReference type="PANTHER" id="PTHR42784">
    <property type="entry name" value="PYRANOSE 2-OXIDASE"/>
    <property type="match status" value="1"/>
</dbReference>
<name>A0A7V8NV21_9BACT</name>
<dbReference type="AlphaFoldDB" id="A0A7V8NV21"/>
<comment type="cofactor">
    <cofactor evidence="1">
        <name>FAD</name>
        <dbReference type="ChEBI" id="CHEBI:57692"/>
    </cofactor>
</comment>
<dbReference type="SUPFAM" id="SSF51905">
    <property type="entry name" value="FAD/NAD(P)-binding domain"/>
    <property type="match status" value="1"/>
</dbReference>
<sequence>MEIIQRPNTYDVVIVGSGAGGGMAAMILTEGGLNCALLEAGPSIDPTVDYKEHMWPYESMYRGWGAGYFYRDKMYIDEFNAHLGSWDLKGEPYVVTEGQKFRWFRSRVLGGRTNIWGRVSLRFAPYDFKPRSTDGGGVDWPISYDDVAPYYDRVERLIGVFGNRDGLATLPDGVYMPPPAPRCYERLVARGCGKLGIPIIAMRNAILTEPHDGRPACHYCAQCSRGCMTASRFSSLQVLLPKANRTGRLKLITDAMAREILTDREGRCTAVSYIDRKDRREYQLRARAVVVAGGALESTRLLLNSRSSRFPNGLANSSGAVGRYLSDTVGYLTTAYLPELMGRKMVNEDGISGGHLIIPWWLQGVKGRDFRRGYHIELFGGPQMGAVTGNGGVTAAVFDGYGTEFKKHARAIFGSTFGLAGRGEMILNDKSWVEIDPQAVDAYGVPVLRFHWEWGEEELAMVR</sequence>
<dbReference type="SUPFAM" id="SSF54373">
    <property type="entry name" value="FAD-linked reductases, C-terminal domain"/>
    <property type="match status" value="1"/>
</dbReference>
<dbReference type="GO" id="GO:0016614">
    <property type="term" value="F:oxidoreductase activity, acting on CH-OH group of donors"/>
    <property type="evidence" value="ECO:0007669"/>
    <property type="project" value="InterPro"/>
</dbReference>
<evidence type="ECO:0000256" key="2">
    <source>
        <dbReference type="ARBA" id="ARBA00010790"/>
    </source>
</evidence>
<comment type="similarity">
    <text evidence="2">Belongs to the GMC oxidoreductase family.</text>
</comment>
<dbReference type="PANTHER" id="PTHR42784:SF1">
    <property type="entry name" value="PYRANOSE 2-OXIDASE"/>
    <property type="match status" value="1"/>
</dbReference>
<keyword evidence="3" id="KW-0285">Flavoprotein</keyword>
<dbReference type="Gene3D" id="3.50.50.60">
    <property type="entry name" value="FAD/NAD(P)-binding domain"/>
    <property type="match status" value="1"/>
</dbReference>
<evidence type="ECO:0000256" key="3">
    <source>
        <dbReference type="ARBA" id="ARBA00022630"/>
    </source>
</evidence>
<accession>A0A7V8NV21</accession>
<dbReference type="InterPro" id="IPR051473">
    <property type="entry name" value="P2Ox-like"/>
</dbReference>
<keyword evidence="5" id="KW-0560">Oxidoreductase</keyword>
<dbReference type="Proteomes" id="UP000567293">
    <property type="component" value="Unassembled WGS sequence"/>
</dbReference>
<organism evidence="7 8">
    <name type="scientific">Candidatus Acidiferrum panamense</name>
    <dbReference type="NCBI Taxonomy" id="2741543"/>
    <lineage>
        <taxon>Bacteria</taxon>
        <taxon>Pseudomonadati</taxon>
        <taxon>Acidobacteriota</taxon>
        <taxon>Terriglobia</taxon>
        <taxon>Candidatus Acidiferrales</taxon>
        <taxon>Candidatus Acidiferrum</taxon>
    </lineage>
</organism>
<dbReference type="InterPro" id="IPR036188">
    <property type="entry name" value="FAD/NAD-bd_sf"/>
</dbReference>
<feature type="domain" description="Glucose-methanol-choline oxidoreductase N-terminal" evidence="6">
    <location>
        <begin position="37"/>
        <end position="306"/>
    </location>
</feature>
<gene>
    <name evidence="7" type="ORF">HRJ53_24055</name>
</gene>
<keyword evidence="8" id="KW-1185">Reference proteome</keyword>
<comment type="caution">
    <text evidence="7">The sequence shown here is derived from an EMBL/GenBank/DDBJ whole genome shotgun (WGS) entry which is preliminary data.</text>
</comment>
<evidence type="ECO:0000313" key="8">
    <source>
        <dbReference type="Proteomes" id="UP000567293"/>
    </source>
</evidence>
<reference evidence="7" key="1">
    <citation type="submission" date="2020-06" db="EMBL/GenBank/DDBJ databases">
        <title>Legume-microbial interactions unlock mineral nutrients during tropical forest succession.</title>
        <authorList>
            <person name="Epihov D.Z."/>
        </authorList>
    </citation>
    <scope>NUCLEOTIDE SEQUENCE [LARGE SCALE GENOMIC DNA]</scope>
    <source>
        <strain evidence="7">Pan2503</strain>
    </source>
</reference>
<dbReference type="EMBL" id="JACDQQ010002322">
    <property type="protein sequence ID" value="MBA0088070.1"/>
    <property type="molecule type" value="Genomic_DNA"/>
</dbReference>
<dbReference type="GO" id="GO:0050660">
    <property type="term" value="F:flavin adenine dinucleotide binding"/>
    <property type="evidence" value="ECO:0007669"/>
    <property type="project" value="InterPro"/>
</dbReference>
<evidence type="ECO:0000256" key="1">
    <source>
        <dbReference type="ARBA" id="ARBA00001974"/>
    </source>
</evidence>